<dbReference type="PANTHER" id="PTHR34315">
    <property type="match status" value="1"/>
</dbReference>
<dbReference type="OrthoDB" id="9805815at2"/>
<dbReference type="STRING" id="582744.Msip34_1293"/>
<proteinExistence type="predicted"/>
<evidence type="ECO:0000256" key="1">
    <source>
        <dbReference type="SAM" id="MobiDB-lite"/>
    </source>
</evidence>
<keyword evidence="3" id="KW-0223">Dioxygenase</keyword>
<dbReference type="Gene3D" id="2.60.130.10">
    <property type="entry name" value="Aromatic compound dioxygenase"/>
    <property type="match status" value="1"/>
</dbReference>
<dbReference type="AlphaFoldDB" id="C6XDB4"/>
<dbReference type="InterPro" id="IPR015889">
    <property type="entry name" value="Intradiol_dOase_core"/>
</dbReference>
<dbReference type="RefSeq" id="WP_015830018.1">
    <property type="nucleotide sequence ID" value="NC_012969.1"/>
</dbReference>
<keyword evidence="4" id="KW-1185">Reference proteome</keyword>
<dbReference type="SUPFAM" id="SSF49482">
    <property type="entry name" value="Aromatic compound dioxygenase"/>
    <property type="match status" value="1"/>
</dbReference>
<dbReference type="EMBL" id="CP001674">
    <property type="protein sequence ID" value="ACT50539.1"/>
    <property type="molecule type" value="Genomic_DNA"/>
</dbReference>
<gene>
    <name evidence="3" type="ordered locus">Msip34_1293</name>
</gene>
<dbReference type="GO" id="GO:0008199">
    <property type="term" value="F:ferric iron binding"/>
    <property type="evidence" value="ECO:0007669"/>
    <property type="project" value="InterPro"/>
</dbReference>
<dbReference type="Proteomes" id="UP000002743">
    <property type="component" value="Chromosome"/>
</dbReference>
<dbReference type="HOGENOM" id="CLU_027719_2_1_4"/>
<name>C6XDB4_METGS</name>
<dbReference type="PANTHER" id="PTHR34315:SF1">
    <property type="entry name" value="INTRADIOL RING-CLEAVAGE DIOXYGENASES DOMAIN-CONTAINING PROTEIN-RELATED"/>
    <property type="match status" value="1"/>
</dbReference>
<dbReference type="GO" id="GO:0016702">
    <property type="term" value="F:oxidoreductase activity, acting on single donors with incorporation of molecular oxygen, incorporation of two atoms of oxygen"/>
    <property type="evidence" value="ECO:0007669"/>
    <property type="project" value="InterPro"/>
</dbReference>
<accession>C6XDB4</accession>
<dbReference type="eggNOG" id="COG3485">
    <property type="taxonomic scope" value="Bacteria"/>
</dbReference>
<feature type="compositionally biased region" description="Pro residues" evidence="1">
    <location>
        <begin position="251"/>
        <end position="265"/>
    </location>
</feature>
<dbReference type="CDD" id="cd03457">
    <property type="entry name" value="intradiol_dioxygenase_like"/>
    <property type="match status" value="1"/>
</dbReference>
<evidence type="ECO:0000259" key="2">
    <source>
        <dbReference type="Pfam" id="PF00775"/>
    </source>
</evidence>
<reference evidence="3 4" key="2">
    <citation type="journal article" date="2011" name="J. Bacteriol.">
        <title>Genomes of three methylotrophs from a single niche uncover genetic and metabolic divergence of Methylophilaceae.</title>
        <authorList>
            <person name="Lapidus A."/>
            <person name="Clum A."/>
            <person name="Labutti K."/>
            <person name="Kaluzhnaya M.G."/>
            <person name="Lim S."/>
            <person name="Beck D.A."/>
            <person name="Glavina Del Rio T."/>
            <person name="Nolan M."/>
            <person name="Mavromatis K."/>
            <person name="Huntemann M."/>
            <person name="Lucas S."/>
            <person name="Lidstrom M.E."/>
            <person name="Ivanova N."/>
            <person name="Chistoserdova L."/>
        </authorList>
    </citation>
    <scope>NUCLEOTIDE SEQUENCE [LARGE SCALE GENOMIC DNA]</scope>
    <source>
        <strain evidence="3 4">SIP3-4</strain>
    </source>
</reference>
<evidence type="ECO:0000313" key="3">
    <source>
        <dbReference type="EMBL" id="ACT50539.1"/>
    </source>
</evidence>
<dbReference type="Pfam" id="PF00775">
    <property type="entry name" value="Dioxygenase_C"/>
    <property type="match status" value="1"/>
</dbReference>
<feature type="domain" description="Intradiol ring-cleavage dioxygenases" evidence="2">
    <location>
        <begin position="46"/>
        <end position="148"/>
    </location>
</feature>
<protein>
    <submittedName>
        <fullName evidence="3">Intradiol ring-cleavage dioxygenase</fullName>
    </submittedName>
</protein>
<evidence type="ECO:0000313" key="4">
    <source>
        <dbReference type="Proteomes" id="UP000002743"/>
    </source>
</evidence>
<feature type="region of interest" description="Disordered" evidence="1">
    <location>
        <begin position="234"/>
        <end position="265"/>
    </location>
</feature>
<reference evidence="4" key="1">
    <citation type="submission" date="2009-07" db="EMBL/GenBank/DDBJ databases">
        <title>Complete sequence of chromosome of Methylovorus sp. SIP3-4.</title>
        <authorList>
            <person name="Lucas S."/>
            <person name="Copeland A."/>
            <person name="Lapidus A."/>
            <person name="Glavina del Rio T."/>
            <person name="Tice H."/>
            <person name="Bruce D."/>
            <person name="Goodwin L."/>
            <person name="Pitluck S."/>
            <person name="Clum A."/>
            <person name="Larimer F."/>
            <person name="Land M."/>
            <person name="Hauser L."/>
            <person name="Kyrpides N."/>
            <person name="Mikhailova N."/>
            <person name="Kayluzhnaya M."/>
            <person name="Chistoserdova L."/>
        </authorList>
    </citation>
    <scope>NUCLEOTIDE SEQUENCE [LARGE SCALE GENOMIC DNA]</scope>
    <source>
        <strain evidence="4">SIP3-4</strain>
    </source>
</reference>
<organism evidence="3 4">
    <name type="scientific">Methylovorus glucosotrophus (strain SIP3-4)</name>
    <dbReference type="NCBI Taxonomy" id="582744"/>
    <lineage>
        <taxon>Bacteria</taxon>
        <taxon>Pseudomonadati</taxon>
        <taxon>Pseudomonadota</taxon>
        <taxon>Betaproteobacteria</taxon>
        <taxon>Nitrosomonadales</taxon>
        <taxon>Methylophilaceae</taxon>
        <taxon>Methylovorus</taxon>
    </lineage>
</organism>
<dbReference type="InterPro" id="IPR000627">
    <property type="entry name" value="Intradiol_dOase_C"/>
</dbReference>
<keyword evidence="3" id="KW-0560">Oxidoreductase</keyword>
<sequence length="265" mass="29443" precursor="true">MSTTRAFSGLRRKLLTFLLTAPMAGRAIWASASNNITCIAKPERTEGPYFVDHQLNRRDIRLDPVTHLFSPGVPLILSIDLLNLAQYSCEPLAGATVDVWHCDAQGVYSGVSDMNTLGKKFLRGYQVSDQAGRVTFKTIYPGWYSGRAVHVHFKVRTQNSAGASYEFTSQLFFDDRLSDAVFQHALYKRPKPRETRNTRDIHYGKDGNQLLLSPIEKADGYYANITVALDLSDDKVGAPDGFSMPLTPDGRPMPPPPGLRPPQRG</sequence>
<dbReference type="KEGG" id="mei:Msip34_1293"/>